<evidence type="ECO:0000313" key="2">
    <source>
        <dbReference type="Proteomes" id="UP000623010"/>
    </source>
</evidence>
<reference evidence="1" key="2">
    <citation type="submission" date="2020-09" db="EMBL/GenBank/DDBJ databases">
        <authorList>
            <person name="Sun Q."/>
            <person name="Ohkuma M."/>
        </authorList>
    </citation>
    <scope>NUCLEOTIDE SEQUENCE</scope>
    <source>
        <strain evidence="1">JCM 5016</strain>
    </source>
</reference>
<protein>
    <submittedName>
        <fullName evidence="1">Uncharacterized protein</fullName>
    </submittedName>
</protein>
<keyword evidence="2" id="KW-1185">Reference proteome</keyword>
<organism evidence="1 2">
    <name type="scientific">Streptomyces echinoruber</name>
    <dbReference type="NCBI Taxonomy" id="68898"/>
    <lineage>
        <taxon>Bacteria</taxon>
        <taxon>Bacillati</taxon>
        <taxon>Actinomycetota</taxon>
        <taxon>Actinomycetes</taxon>
        <taxon>Kitasatosporales</taxon>
        <taxon>Streptomycetaceae</taxon>
        <taxon>Streptomyces</taxon>
    </lineage>
</organism>
<reference evidence="1" key="1">
    <citation type="journal article" date="2014" name="Int. J. Syst. Evol. Microbiol.">
        <title>Complete genome sequence of Corynebacterium casei LMG S-19264T (=DSM 44701T), isolated from a smear-ripened cheese.</title>
        <authorList>
            <consortium name="US DOE Joint Genome Institute (JGI-PGF)"/>
            <person name="Walter F."/>
            <person name="Albersmeier A."/>
            <person name="Kalinowski J."/>
            <person name="Ruckert C."/>
        </authorList>
    </citation>
    <scope>NUCLEOTIDE SEQUENCE</scope>
    <source>
        <strain evidence="1">JCM 5016</strain>
    </source>
</reference>
<accession>A0A918RPZ2</accession>
<evidence type="ECO:0000313" key="1">
    <source>
        <dbReference type="EMBL" id="GHA04187.1"/>
    </source>
</evidence>
<name>A0A918RPZ2_9ACTN</name>
<comment type="caution">
    <text evidence="1">The sequence shown here is derived from an EMBL/GenBank/DDBJ whole genome shotgun (WGS) entry which is preliminary data.</text>
</comment>
<sequence>MALKRSRVIPLPSPFDFRAPEPVPGCDKCAALARDYRAANNPYNARYNPSAATDAAVLLRRHLKTHGEES</sequence>
<dbReference type="EMBL" id="BMWH01000023">
    <property type="protein sequence ID" value="GHA04187.1"/>
    <property type="molecule type" value="Genomic_DNA"/>
</dbReference>
<dbReference type="AlphaFoldDB" id="A0A918RPZ2"/>
<proteinExistence type="predicted"/>
<dbReference type="Proteomes" id="UP000623010">
    <property type="component" value="Unassembled WGS sequence"/>
</dbReference>
<gene>
    <name evidence="1" type="ORF">GCM10010389_49630</name>
</gene>